<evidence type="ECO:0000256" key="18">
    <source>
        <dbReference type="ARBA" id="ARBA00069748"/>
    </source>
</evidence>
<keyword evidence="7" id="KW-0443">Lipid metabolism</keyword>
<evidence type="ECO:0000256" key="12">
    <source>
        <dbReference type="ARBA" id="ARBA00023288"/>
    </source>
</evidence>
<comment type="catalytic activity">
    <reaction evidence="16">
        <text>leukotriene C4 = leukotriene A4 + glutathione</text>
        <dbReference type="Rhea" id="RHEA:17617"/>
        <dbReference type="ChEBI" id="CHEBI:57463"/>
        <dbReference type="ChEBI" id="CHEBI:57925"/>
        <dbReference type="ChEBI" id="CHEBI:57973"/>
        <dbReference type="EC" id="4.4.1.20"/>
    </reaction>
    <physiologicalReaction direction="right-to-left" evidence="16">
        <dbReference type="Rhea" id="RHEA:17619"/>
    </physiologicalReaction>
</comment>
<evidence type="ECO:0000256" key="15">
    <source>
        <dbReference type="ARBA" id="ARBA00039056"/>
    </source>
</evidence>
<evidence type="ECO:0000256" key="21">
    <source>
        <dbReference type="SAM" id="Phobius"/>
    </source>
</evidence>
<comment type="subcellular location">
    <subcellularLocation>
        <location evidence="1">Mitochondrion outer membrane</location>
        <topology evidence="1">Multi-pass membrane protein</topology>
    </subcellularLocation>
</comment>
<evidence type="ECO:0000256" key="11">
    <source>
        <dbReference type="ARBA" id="ARBA00023239"/>
    </source>
</evidence>
<feature type="transmembrane region" description="Helical" evidence="21">
    <location>
        <begin position="124"/>
        <end position="143"/>
    </location>
</feature>
<dbReference type="GO" id="GO:0004464">
    <property type="term" value="F:leukotriene-C4 synthase activity"/>
    <property type="evidence" value="ECO:0007669"/>
    <property type="project" value="UniProtKB-EC"/>
</dbReference>
<protein>
    <recommendedName>
        <fullName evidence="18">Glutathione S-transferase 3, mitochondrial</fullName>
        <ecNumber evidence="15">4.4.1.20</ecNumber>
    </recommendedName>
    <alternativeName>
        <fullName evidence="19">Glutathione peroxidase MGST3</fullName>
    </alternativeName>
    <alternativeName>
        <fullName evidence="20">LTC4 synthase MGST3</fullName>
    </alternativeName>
</protein>
<evidence type="ECO:0000256" key="5">
    <source>
        <dbReference type="ARBA" id="ARBA00022989"/>
    </source>
</evidence>
<keyword evidence="4" id="KW-1000">Mitochondrion outer membrane</keyword>
<dbReference type="Gene3D" id="1.20.120.550">
    <property type="entry name" value="Membrane associated eicosanoid/glutathione metabolism-like domain"/>
    <property type="match status" value="1"/>
</dbReference>
<dbReference type="InterPro" id="IPR001129">
    <property type="entry name" value="Membr-assoc_MAPEG"/>
</dbReference>
<dbReference type="GO" id="GO:0006629">
    <property type="term" value="P:lipid metabolic process"/>
    <property type="evidence" value="ECO:0007669"/>
    <property type="project" value="UniProtKB-KW"/>
</dbReference>
<dbReference type="Proteomes" id="UP001176521">
    <property type="component" value="Unassembled WGS sequence"/>
</dbReference>
<keyword evidence="2" id="KW-0808">Transferase</keyword>
<evidence type="ECO:0000256" key="20">
    <source>
        <dbReference type="ARBA" id="ARBA00076908"/>
    </source>
</evidence>
<evidence type="ECO:0000256" key="17">
    <source>
        <dbReference type="ARBA" id="ARBA00051411"/>
    </source>
</evidence>
<comment type="pathway">
    <text evidence="13">Lipid metabolism; leukotriene C4 biosynthesis.</text>
</comment>
<proteinExistence type="predicted"/>
<evidence type="ECO:0000256" key="7">
    <source>
        <dbReference type="ARBA" id="ARBA00023098"/>
    </source>
</evidence>
<dbReference type="InterPro" id="IPR050997">
    <property type="entry name" value="MAPEG"/>
</dbReference>
<keyword evidence="5 21" id="KW-1133">Transmembrane helix</keyword>
<dbReference type="EC" id="4.4.1.20" evidence="15"/>
<keyword evidence="23" id="KW-1185">Reference proteome</keyword>
<gene>
    <name evidence="22" type="ORF">OC842_003153</name>
</gene>
<evidence type="ECO:0000256" key="14">
    <source>
        <dbReference type="ARBA" id="ARBA00037916"/>
    </source>
</evidence>
<evidence type="ECO:0000256" key="10">
    <source>
        <dbReference type="ARBA" id="ARBA00023139"/>
    </source>
</evidence>
<evidence type="ECO:0000256" key="9">
    <source>
        <dbReference type="ARBA" id="ARBA00023136"/>
    </source>
</evidence>
<evidence type="ECO:0000313" key="23">
    <source>
        <dbReference type="Proteomes" id="UP001176521"/>
    </source>
</evidence>
<comment type="caution">
    <text evidence="22">The sequence shown here is derived from an EMBL/GenBank/DDBJ whole genome shotgun (WGS) entry which is preliminary data.</text>
</comment>
<dbReference type="Pfam" id="PF01124">
    <property type="entry name" value="MAPEG"/>
    <property type="match status" value="1"/>
</dbReference>
<sequence>MALILTVPPAYGWVGLSAFGAVLISSWQTVLVGAARKAAGIKYPQLYAEKAEAEKSRAAHVFNCTQRAHANTLEVLPSYIISTLIAGLKAPRAASLLGATWLLSRILYTRGYTTGDPRKREPGAIPGFVALLGLYGVAIWSLYDLIARNDFKF</sequence>
<dbReference type="FunFam" id="1.20.120.550:FF:000004">
    <property type="entry name" value="Microsomal glutathione S-transferase 3"/>
    <property type="match status" value="1"/>
</dbReference>
<feature type="transmembrane region" description="Helical" evidence="21">
    <location>
        <begin position="12"/>
        <end position="35"/>
    </location>
</feature>
<evidence type="ECO:0000256" key="16">
    <source>
        <dbReference type="ARBA" id="ARBA00049298"/>
    </source>
</evidence>
<keyword evidence="3 21" id="KW-0812">Transmembrane</keyword>
<keyword evidence="12" id="KW-0449">Lipoprotein</keyword>
<evidence type="ECO:0000313" key="22">
    <source>
        <dbReference type="EMBL" id="KAK0532908.1"/>
    </source>
</evidence>
<dbReference type="AlphaFoldDB" id="A0AAN6GBU5"/>
<organism evidence="22 23">
    <name type="scientific">Tilletia horrida</name>
    <dbReference type="NCBI Taxonomy" id="155126"/>
    <lineage>
        <taxon>Eukaryota</taxon>
        <taxon>Fungi</taxon>
        <taxon>Dikarya</taxon>
        <taxon>Basidiomycota</taxon>
        <taxon>Ustilaginomycotina</taxon>
        <taxon>Exobasidiomycetes</taxon>
        <taxon>Tilletiales</taxon>
        <taxon>Tilletiaceae</taxon>
        <taxon>Tilletia</taxon>
    </lineage>
</organism>
<dbReference type="SUPFAM" id="SSF161084">
    <property type="entry name" value="MAPEG domain-like"/>
    <property type="match status" value="1"/>
</dbReference>
<evidence type="ECO:0000256" key="6">
    <source>
        <dbReference type="ARBA" id="ARBA00023002"/>
    </source>
</evidence>
<dbReference type="GO" id="GO:0005783">
    <property type="term" value="C:endoplasmic reticulum"/>
    <property type="evidence" value="ECO:0007669"/>
    <property type="project" value="TreeGrafter"/>
</dbReference>
<comment type="catalytic activity">
    <reaction evidence="17">
        <text>15-deoxy-Delta(12,14)-prostaglandin J2 + glutathione = 15-deoxy-Delta(12,14)-prostaglandin J2-S-(R)-glutathione</text>
        <dbReference type="Rhea" id="RHEA:75963"/>
        <dbReference type="ChEBI" id="CHEBI:57925"/>
        <dbReference type="ChEBI" id="CHEBI:85236"/>
        <dbReference type="ChEBI" id="CHEBI:194498"/>
    </reaction>
    <physiologicalReaction direction="left-to-right" evidence="17">
        <dbReference type="Rhea" id="RHEA:75964"/>
    </physiologicalReaction>
</comment>
<evidence type="ECO:0000256" key="19">
    <source>
        <dbReference type="ARBA" id="ARBA00075145"/>
    </source>
</evidence>
<dbReference type="GO" id="GO:0004364">
    <property type="term" value="F:glutathione transferase activity"/>
    <property type="evidence" value="ECO:0007669"/>
    <property type="project" value="TreeGrafter"/>
</dbReference>
<dbReference type="InterPro" id="IPR023352">
    <property type="entry name" value="MAPEG-like_dom_sf"/>
</dbReference>
<keyword evidence="9 21" id="KW-0472">Membrane</keyword>
<dbReference type="PANTHER" id="PTHR10250:SF26">
    <property type="entry name" value="GLUTATHIONE S-TRANSFERASE 3, MITOCHONDRIAL"/>
    <property type="match status" value="1"/>
</dbReference>
<keyword evidence="11" id="KW-0456">Lyase</keyword>
<accession>A0AAN6GBU5</accession>
<dbReference type="GO" id="GO:0004602">
    <property type="term" value="F:glutathione peroxidase activity"/>
    <property type="evidence" value="ECO:0007669"/>
    <property type="project" value="TreeGrafter"/>
</dbReference>
<keyword evidence="6" id="KW-0560">Oxidoreductase</keyword>
<dbReference type="GO" id="GO:0005741">
    <property type="term" value="C:mitochondrial outer membrane"/>
    <property type="evidence" value="ECO:0007669"/>
    <property type="project" value="UniProtKB-SubCell"/>
</dbReference>
<evidence type="ECO:0000256" key="2">
    <source>
        <dbReference type="ARBA" id="ARBA00022679"/>
    </source>
</evidence>
<evidence type="ECO:0000256" key="13">
    <source>
        <dbReference type="ARBA" id="ARBA00037884"/>
    </source>
</evidence>
<dbReference type="EMBL" id="JAPDMQ010000149">
    <property type="protein sequence ID" value="KAK0532908.1"/>
    <property type="molecule type" value="Genomic_DNA"/>
</dbReference>
<dbReference type="GO" id="GO:0005635">
    <property type="term" value="C:nuclear envelope"/>
    <property type="evidence" value="ECO:0007669"/>
    <property type="project" value="TreeGrafter"/>
</dbReference>
<reference evidence="22" key="1">
    <citation type="journal article" date="2023" name="PhytoFront">
        <title>Draft Genome Resources of Seven Strains of Tilletia horrida, Causal Agent of Kernel Smut of Rice.</title>
        <authorList>
            <person name="Khanal S."/>
            <person name="Antony Babu S."/>
            <person name="Zhou X.G."/>
        </authorList>
    </citation>
    <scope>NUCLEOTIDE SEQUENCE</scope>
    <source>
        <strain evidence="22">TX3</strain>
    </source>
</reference>
<evidence type="ECO:0000256" key="3">
    <source>
        <dbReference type="ARBA" id="ARBA00022692"/>
    </source>
</evidence>
<evidence type="ECO:0000256" key="8">
    <source>
        <dbReference type="ARBA" id="ARBA00023128"/>
    </source>
</evidence>
<evidence type="ECO:0000256" key="4">
    <source>
        <dbReference type="ARBA" id="ARBA00022787"/>
    </source>
</evidence>
<evidence type="ECO:0000256" key="1">
    <source>
        <dbReference type="ARBA" id="ARBA00004374"/>
    </source>
</evidence>
<keyword evidence="10" id="KW-0564">Palmitate</keyword>
<dbReference type="PANTHER" id="PTHR10250">
    <property type="entry name" value="MICROSOMAL GLUTATHIONE S-TRANSFERASE"/>
    <property type="match status" value="1"/>
</dbReference>
<keyword evidence="8" id="KW-0496">Mitochondrion</keyword>
<name>A0AAN6GBU5_9BASI</name>
<comment type="pathway">
    <text evidence="14">Lipid metabolism; arachidonate metabolism.</text>
</comment>